<protein>
    <recommendedName>
        <fullName evidence="4">NfeD-like C-terminal domain-containing protein</fullName>
    </recommendedName>
</protein>
<evidence type="ECO:0000256" key="1">
    <source>
        <dbReference type="SAM" id="Phobius"/>
    </source>
</evidence>
<feature type="transmembrane region" description="Helical" evidence="1">
    <location>
        <begin position="28"/>
        <end position="46"/>
    </location>
</feature>
<organism evidence="2 3">
    <name type="scientific">Sinisalibacter lacisalsi</name>
    <dbReference type="NCBI Taxonomy" id="1526570"/>
    <lineage>
        <taxon>Bacteria</taxon>
        <taxon>Pseudomonadati</taxon>
        <taxon>Pseudomonadota</taxon>
        <taxon>Alphaproteobacteria</taxon>
        <taxon>Rhodobacterales</taxon>
        <taxon>Roseobacteraceae</taxon>
        <taxon>Sinisalibacter</taxon>
    </lineage>
</organism>
<keyword evidence="1" id="KW-1133">Transmembrane helix</keyword>
<keyword evidence="3" id="KW-1185">Reference proteome</keyword>
<accession>A0ABQ1QA36</accession>
<evidence type="ECO:0000313" key="2">
    <source>
        <dbReference type="EMBL" id="GGD19617.1"/>
    </source>
</evidence>
<gene>
    <name evidence="2" type="ORF">GCM10011358_00260</name>
</gene>
<feature type="transmembrane region" description="Helical" evidence="1">
    <location>
        <begin position="52"/>
        <end position="72"/>
    </location>
</feature>
<dbReference type="EMBL" id="BMGI01000001">
    <property type="protein sequence ID" value="GGD19617.1"/>
    <property type="molecule type" value="Genomic_DNA"/>
</dbReference>
<keyword evidence="1" id="KW-0812">Transmembrane</keyword>
<reference evidence="3" key="1">
    <citation type="journal article" date="2019" name="Int. J. Syst. Evol. Microbiol.">
        <title>The Global Catalogue of Microorganisms (GCM) 10K type strain sequencing project: providing services to taxonomists for standard genome sequencing and annotation.</title>
        <authorList>
            <consortium name="The Broad Institute Genomics Platform"/>
            <consortium name="The Broad Institute Genome Sequencing Center for Infectious Disease"/>
            <person name="Wu L."/>
            <person name="Ma J."/>
        </authorList>
    </citation>
    <scope>NUCLEOTIDE SEQUENCE [LARGE SCALE GENOMIC DNA]</scope>
    <source>
        <strain evidence="3">CGMCC 1.12922</strain>
    </source>
</reference>
<proteinExistence type="predicted"/>
<keyword evidence="1" id="KW-0472">Membrane</keyword>
<evidence type="ECO:0000313" key="3">
    <source>
        <dbReference type="Proteomes" id="UP000617355"/>
    </source>
</evidence>
<evidence type="ECO:0008006" key="4">
    <source>
        <dbReference type="Google" id="ProtNLM"/>
    </source>
</evidence>
<dbReference type="RefSeq" id="WP_188525583.1">
    <property type="nucleotide sequence ID" value="NZ_BMGI01000001.1"/>
</dbReference>
<name>A0ABQ1QA36_9RHOB</name>
<comment type="caution">
    <text evidence="2">The sequence shown here is derived from an EMBL/GenBank/DDBJ whole genome shotgun (WGS) entry which is preliminary data.</text>
</comment>
<feature type="transmembrane region" description="Helical" evidence="1">
    <location>
        <begin position="6"/>
        <end position="23"/>
    </location>
</feature>
<sequence length="89" mass="9876">MIWEIWWAWVAAGLVLAILELVAPGFFFVGFALGAVVVGVLVGLGVVLSLPWVLVIFAMVSLLAWIALRQIFGVRKGQRKVFHRDINED</sequence>
<dbReference type="Proteomes" id="UP000617355">
    <property type="component" value="Unassembled WGS sequence"/>
</dbReference>